<gene>
    <name evidence="2" type="ORF">UV20_C0046G0005</name>
</gene>
<feature type="transmembrane region" description="Helical" evidence="1">
    <location>
        <begin position="80"/>
        <end position="102"/>
    </location>
</feature>
<dbReference type="Proteomes" id="UP000034837">
    <property type="component" value="Unassembled WGS sequence"/>
</dbReference>
<evidence type="ECO:0000256" key="1">
    <source>
        <dbReference type="SAM" id="Phobius"/>
    </source>
</evidence>
<keyword evidence="1" id="KW-0472">Membrane</keyword>
<comment type="caution">
    <text evidence="2">The sequence shown here is derived from an EMBL/GenBank/DDBJ whole genome shotgun (WGS) entry which is preliminary data.</text>
</comment>
<protein>
    <submittedName>
        <fullName evidence="2">Uncharacterized protein</fullName>
    </submittedName>
</protein>
<evidence type="ECO:0000313" key="2">
    <source>
        <dbReference type="EMBL" id="KKS53748.1"/>
    </source>
</evidence>
<dbReference type="EMBL" id="LCDO01000046">
    <property type="protein sequence ID" value="KKS53748.1"/>
    <property type="molecule type" value="Genomic_DNA"/>
</dbReference>
<feature type="transmembrane region" description="Helical" evidence="1">
    <location>
        <begin position="12"/>
        <end position="30"/>
    </location>
</feature>
<reference evidence="2 3" key="1">
    <citation type="journal article" date="2015" name="Nature">
        <title>rRNA introns, odd ribosomes, and small enigmatic genomes across a large radiation of phyla.</title>
        <authorList>
            <person name="Brown C.T."/>
            <person name="Hug L.A."/>
            <person name="Thomas B.C."/>
            <person name="Sharon I."/>
            <person name="Castelle C.J."/>
            <person name="Singh A."/>
            <person name="Wilkins M.J."/>
            <person name="Williams K.H."/>
            <person name="Banfield J.F."/>
        </authorList>
    </citation>
    <scope>NUCLEOTIDE SEQUENCE [LARGE SCALE GENOMIC DNA]</scope>
</reference>
<organism evidence="2 3">
    <name type="scientific">Candidatus Magasanikbacteria bacterium GW2011_GWA2_42_32</name>
    <dbReference type="NCBI Taxonomy" id="1619039"/>
    <lineage>
        <taxon>Bacteria</taxon>
        <taxon>Candidatus Magasanikiibacteriota</taxon>
    </lineage>
</organism>
<proteinExistence type="predicted"/>
<name>A0A0G1CVV2_9BACT</name>
<accession>A0A0G1CVV2</accession>
<sequence>MKLKKLSANSSGLLLALLMAIYCALVAWFMRGMEQSSNDQPMILNMMLVLLTLVFSAAISGTLVFGYPVYLLIHHDTKRALSVLGFTLLYALLILIIATFIISL</sequence>
<keyword evidence="1" id="KW-0812">Transmembrane</keyword>
<keyword evidence="1" id="KW-1133">Transmembrane helix</keyword>
<feature type="transmembrane region" description="Helical" evidence="1">
    <location>
        <begin position="42"/>
        <end position="73"/>
    </location>
</feature>
<evidence type="ECO:0000313" key="3">
    <source>
        <dbReference type="Proteomes" id="UP000034837"/>
    </source>
</evidence>
<dbReference type="AlphaFoldDB" id="A0A0G1CVV2"/>